<dbReference type="AlphaFoldDB" id="A0ABD3NX52"/>
<evidence type="ECO:0000313" key="7">
    <source>
        <dbReference type="Proteomes" id="UP001530400"/>
    </source>
</evidence>
<feature type="repeat" description="PPR" evidence="2">
    <location>
        <begin position="918"/>
        <end position="952"/>
    </location>
</feature>
<feature type="transmembrane region" description="Helical" evidence="4">
    <location>
        <begin position="38"/>
        <end position="56"/>
    </location>
</feature>
<organism evidence="6 7">
    <name type="scientific">Cyclotella atomus</name>
    <dbReference type="NCBI Taxonomy" id="382360"/>
    <lineage>
        <taxon>Eukaryota</taxon>
        <taxon>Sar</taxon>
        <taxon>Stramenopiles</taxon>
        <taxon>Ochrophyta</taxon>
        <taxon>Bacillariophyta</taxon>
        <taxon>Coscinodiscophyceae</taxon>
        <taxon>Thalassiosirophycidae</taxon>
        <taxon>Stephanodiscales</taxon>
        <taxon>Stephanodiscaceae</taxon>
        <taxon>Cyclotella</taxon>
    </lineage>
</organism>
<keyword evidence="4" id="KW-0472">Membrane</keyword>
<dbReference type="Pfam" id="PF01535">
    <property type="entry name" value="PPR"/>
    <property type="match status" value="1"/>
</dbReference>
<feature type="repeat" description="PPR" evidence="2">
    <location>
        <begin position="667"/>
        <end position="701"/>
    </location>
</feature>
<keyword evidence="4" id="KW-0812">Transmembrane</keyword>
<dbReference type="InterPro" id="IPR011990">
    <property type="entry name" value="TPR-like_helical_dom_sf"/>
</dbReference>
<keyword evidence="1" id="KW-0677">Repeat</keyword>
<dbReference type="PROSITE" id="PS51375">
    <property type="entry name" value="PPR"/>
    <property type="match status" value="7"/>
</dbReference>
<feature type="transmembrane region" description="Helical" evidence="4">
    <location>
        <begin position="68"/>
        <end position="92"/>
    </location>
</feature>
<dbReference type="Gene3D" id="1.25.40.10">
    <property type="entry name" value="Tetratricopeptide repeat domain"/>
    <property type="match status" value="5"/>
</dbReference>
<evidence type="ECO:0000256" key="1">
    <source>
        <dbReference type="ARBA" id="ARBA00022737"/>
    </source>
</evidence>
<proteinExistence type="predicted"/>
<accession>A0ABD3NX52</accession>
<keyword evidence="4" id="KW-1133">Transmembrane helix</keyword>
<dbReference type="Pfam" id="PF13041">
    <property type="entry name" value="PPR_2"/>
    <property type="match status" value="2"/>
</dbReference>
<feature type="repeat" description="PPR" evidence="2">
    <location>
        <begin position="834"/>
        <end position="868"/>
    </location>
</feature>
<dbReference type="NCBIfam" id="TIGR00756">
    <property type="entry name" value="PPR"/>
    <property type="match status" value="4"/>
</dbReference>
<name>A0ABD3NX52_9STRA</name>
<gene>
    <name evidence="6" type="ORF">ACHAWO_004930</name>
</gene>
<evidence type="ECO:0000259" key="5">
    <source>
        <dbReference type="Pfam" id="PF17177"/>
    </source>
</evidence>
<dbReference type="PANTHER" id="PTHR47447">
    <property type="entry name" value="OS03G0856100 PROTEIN"/>
    <property type="match status" value="1"/>
</dbReference>
<dbReference type="Proteomes" id="UP001530400">
    <property type="component" value="Unassembled WGS sequence"/>
</dbReference>
<reference evidence="6 7" key="1">
    <citation type="submission" date="2024-10" db="EMBL/GenBank/DDBJ databases">
        <title>Updated reference genomes for cyclostephanoid diatoms.</title>
        <authorList>
            <person name="Roberts W.R."/>
            <person name="Alverson A.J."/>
        </authorList>
    </citation>
    <scope>NUCLEOTIDE SEQUENCE [LARGE SCALE GENOMIC DNA]</scope>
    <source>
        <strain evidence="6 7">AJA010-31</strain>
    </source>
</reference>
<feature type="repeat" description="PPR" evidence="2">
    <location>
        <begin position="624"/>
        <end position="659"/>
    </location>
</feature>
<dbReference type="PANTHER" id="PTHR47447:SF17">
    <property type="entry name" value="OS12G0638900 PROTEIN"/>
    <property type="match status" value="1"/>
</dbReference>
<keyword evidence="7" id="KW-1185">Reference proteome</keyword>
<feature type="region of interest" description="Disordered" evidence="3">
    <location>
        <begin position="594"/>
        <end position="616"/>
    </location>
</feature>
<feature type="repeat" description="PPR" evidence="2">
    <location>
        <begin position="525"/>
        <end position="559"/>
    </location>
</feature>
<protein>
    <recommendedName>
        <fullName evidence="5">PROP1-like PPR domain-containing protein</fullName>
    </recommendedName>
</protein>
<comment type="caution">
    <text evidence="6">The sequence shown here is derived from an EMBL/GenBank/DDBJ whole genome shotgun (WGS) entry which is preliminary data.</text>
</comment>
<evidence type="ECO:0000313" key="6">
    <source>
        <dbReference type="EMBL" id="KAL3779541.1"/>
    </source>
</evidence>
<feature type="repeat" description="PPR" evidence="2">
    <location>
        <begin position="760"/>
        <end position="794"/>
    </location>
</feature>
<evidence type="ECO:0000256" key="2">
    <source>
        <dbReference type="PROSITE-ProRule" id="PRU00708"/>
    </source>
</evidence>
<dbReference type="InterPro" id="IPR033443">
    <property type="entry name" value="PROP1-like_PPR_dom"/>
</dbReference>
<evidence type="ECO:0000256" key="4">
    <source>
        <dbReference type="SAM" id="Phobius"/>
    </source>
</evidence>
<feature type="repeat" description="PPR" evidence="2">
    <location>
        <begin position="953"/>
        <end position="987"/>
    </location>
</feature>
<evidence type="ECO:0000256" key="3">
    <source>
        <dbReference type="SAM" id="MobiDB-lite"/>
    </source>
</evidence>
<dbReference type="Pfam" id="PF17177">
    <property type="entry name" value="PPR_long"/>
    <property type="match status" value="1"/>
</dbReference>
<dbReference type="EMBL" id="JALLPJ020000929">
    <property type="protein sequence ID" value="KAL3779541.1"/>
    <property type="molecule type" value="Genomic_DNA"/>
</dbReference>
<feature type="domain" description="PROP1-like PPR" evidence="5">
    <location>
        <begin position="840"/>
        <end position="984"/>
    </location>
</feature>
<sequence>MLVANPNGSKPTSPAKRPVKTFGRRRKGIDVEYFPRDVGGVASAAVGLVIVVRVKVKKYNNNDSASSLYLIVMWWWFSTVRILVTPFFVYMLNEFPQNGQEKKPITAFLHNELCLGFQSLGHVKAFQFTIHKRNMHSQQHICNTNKIVVNKQTHPLITTAASLIQDAIDSPDTASSPFDSTEQMQSSIQDSNVQSIEKCKINNIFTLINVLQPYASSYNKHNSNKQHGNREIENQILRLGQKGRTAKALQLYFSVYSLDRIRNMYRSKSMSLQSKGKEIDASLLISDIIHNNMGWEKSDNADQEISLLQNLLEQLKNIRPTTRLLNLAIDACARAHPVRQDMAFSLFQYACVDEKAISPNVFTFGSLLASCARNRDIDTSLQLLHDIESGNYLDVVPNGVIYSTVISACERSAGDLAGSGNNNMIGLALELLNNATLALSMDTKSGQSSERGNGIGVVGFNAAISTMARGAEWKLAVQLLDEMIMQSKYVTGAGVETNFTTAAALLHVIKDERYSDRVFFIPKPDEVTFGTVLAACERAGEWEELLRIARTSKEYGVTLDGIALTSVLHACQQLGLADEALDYLDLMKQLGSKDANNESRNGMAERRTNGRMRKGAKQALRGPDGVAYRLAISACARSPGRWQDGLRLLDEMRESANRSNNTANAPDVVAYTAAIAGCSEAGEYRHAIRLIKTMKAEGIQPNVVTFSAVINACASASAQLSKRKEDGDRSIESDDVKLPMLKALKLLDAMRAPTSSILPNIVTYNAAIRACAEGMDLEGAFGLLRQLTDDGLQPTVITYGSLMTACERVGNVKAASKVFRMVKEESEESGIRVNEIIYGAAISCCRKAGEPERALLLLRKMISDNLVPNAATFNTVIAALSEGKAGALASDNDLLLDKALSVFKVMRSKHAPNGVRPNRITYNILIKNLANNLQPGYAESLLDAMRKDGLVPEVDLYTLTVRAYEKCGNPRKALSLMESMREVGYDFYQNKVFDTAFKSGVQILNRVAGKRSETLPFDEEMELDGDDYDDREELFDSWR</sequence>
<dbReference type="InterPro" id="IPR002885">
    <property type="entry name" value="PPR_rpt"/>
</dbReference>